<dbReference type="Gene3D" id="2.60.40.10">
    <property type="entry name" value="Immunoglobulins"/>
    <property type="match status" value="1"/>
</dbReference>
<evidence type="ECO:0000313" key="4">
    <source>
        <dbReference type="Proteomes" id="UP000694427"/>
    </source>
</evidence>
<dbReference type="AlphaFoldDB" id="A0A8C1GBV2"/>
<reference evidence="3" key="1">
    <citation type="submission" date="2025-08" db="UniProtKB">
        <authorList>
            <consortium name="Ensembl"/>
        </authorList>
    </citation>
    <scope>IDENTIFICATION</scope>
</reference>
<protein>
    <recommendedName>
        <fullName evidence="2">Ig-like domain-containing protein</fullName>
    </recommendedName>
</protein>
<evidence type="ECO:0000313" key="3">
    <source>
        <dbReference type="Ensembl" id="ENSCCRP00010006540.1"/>
    </source>
</evidence>
<dbReference type="InterPro" id="IPR003599">
    <property type="entry name" value="Ig_sub"/>
</dbReference>
<organism evidence="3 4">
    <name type="scientific">Cyprinus carpio</name>
    <name type="common">Common carp</name>
    <dbReference type="NCBI Taxonomy" id="7962"/>
    <lineage>
        <taxon>Eukaryota</taxon>
        <taxon>Metazoa</taxon>
        <taxon>Chordata</taxon>
        <taxon>Craniata</taxon>
        <taxon>Vertebrata</taxon>
        <taxon>Euteleostomi</taxon>
        <taxon>Actinopterygii</taxon>
        <taxon>Neopterygii</taxon>
        <taxon>Teleostei</taxon>
        <taxon>Ostariophysi</taxon>
        <taxon>Cypriniformes</taxon>
        <taxon>Cyprinidae</taxon>
        <taxon>Cyprininae</taxon>
        <taxon>Cyprinus</taxon>
    </lineage>
</organism>
<dbReference type="PANTHER" id="PTHR23267">
    <property type="entry name" value="IMMUNOGLOBULIN LIGHT CHAIN"/>
    <property type="match status" value="1"/>
</dbReference>
<dbReference type="InterPro" id="IPR050150">
    <property type="entry name" value="IgV_Light_Chain"/>
</dbReference>
<dbReference type="SMART" id="SM00409">
    <property type="entry name" value="IG"/>
    <property type="match status" value="1"/>
</dbReference>
<feature type="domain" description="Ig-like" evidence="2">
    <location>
        <begin position="16"/>
        <end position="133"/>
    </location>
</feature>
<dbReference type="Proteomes" id="UP000694427">
    <property type="component" value="Unplaced"/>
</dbReference>
<evidence type="ECO:0000259" key="2">
    <source>
        <dbReference type="PROSITE" id="PS50835"/>
    </source>
</evidence>
<dbReference type="Ensembl" id="ENSCCRT00010007071.1">
    <property type="protein sequence ID" value="ENSCCRP00010006540.1"/>
    <property type="gene ID" value="ENSCCRG00010002691.1"/>
</dbReference>
<name>A0A8C1GBV2_CYPCA</name>
<feature type="chain" id="PRO_5034118437" description="Ig-like domain-containing protein" evidence="1">
    <location>
        <begin position="17"/>
        <end position="133"/>
    </location>
</feature>
<reference evidence="3" key="2">
    <citation type="submission" date="2025-09" db="UniProtKB">
        <authorList>
            <consortium name="Ensembl"/>
        </authorList>
    </citation>
    <scope>IDENTIFICATION</scope>
</reference>
<keyword evidence="4" id="KW-1185">Reference proteome</keyword>
<dbReference type="InterPro" id="IPR013783">
    <property type="entry name" value="Ig-like_fold"/>
</dbReference>
<feature type="signal peptide" evidence="1">
    <location>
        <begin position="1"/>
        <end position="16"/>
    </location>
</feature>
<dbReference type="PROSITE" id="PS50835">
    <property type="entry name" value="IG_LIKE"/>
    <property type="match status" value="1"/>
</dbReference>
<dbReference type="SMART" id="SM00406">
    <property type="entry name" value="IGv"/>
    <property type="match status" value="1"/>
</dbReference>
<accession>A0A8C1GBV2</accession>
<dbReference type="InterPro" id="IPR036179">
    <property type="entry name" value="Ig-like_dom_sf"/>
</dbReference>
<sequence length="133" mass="14750">MILFIWAFYCIQGSFGQVVVTQSDVKSVQLGQTVSIDCKVNTAVYRYPTGSVSKDYYISWYLQRPDEPPKLLIYFTTMKPSSAPSRISGGGSFHSGGNGLDFSLNINDAQVEDAGDYYCQSYHEISGKAVFTQ</sequence>
<dbReference type="InterPro" id="IPR013106">
    <property type="entry name" value="Ig_V-set"/>
</dbReference>
<keyword evidence="1" id="KW-0732">Signal</keyword>
<dbReference type="Pfam" id="PF07686">
    <property type="entry name" value="V-set"/>
    <property type="match status" value="1"/>
</dbReference>
<proteinExistence type="predicted"/>
<dbReference type="InterPro" id="IPR007110">
    <property type="entry name" value="Ig-like_dom"/>
</dbReference>
<dbReference type="SUPFAM" id="SSF48726">
    <property type="entry name" value="Immunoglobulin"/>
    <property type="match status" value="1"/>
</dbReference>
<evidence type="ECO:0000256" key="1">
    <source>
        <dbReference type="SAM" id="SignalP"/>
    </source>
</evidence>